<organism evidence="6 7">
    <name type="scientific">Eleutherodactylus coqui</name>
    <name type="common">Puerto Rican coqui</name>
    <dbReference type="NCBI Taxonomy" id="57060"/>
    <lineage>
        <taxon>Eukaryota</taxon>
        <taxon>Metazoa</taxon>
        <taxon>Chordata</taxon>
        <taxon>Craniata</taxon>
        <taxon>Vertebrata</taxon>
        <taxon>Euteleostomi</taxon>
        <taxon>Amphibia</taxon>
        <taxon>Batrachia</taxon>
        <taxon>Anura</taxon>
        <taxon>Neobatrachia</taxon>
        <taxon>Hyloidea</taxon>
        <taxon>Eleutherodactylidae</taxon>
        <taxon>Eleutherodactylinae</taxon>
        <taxon>Eleutherodactylus</taxon>
        <taxon>Eleutherodactylus</taxon>
    </lineage>
</organism>
<gene>
    <name evidence="6" type="ORF">GDO78_020089</name>
</gene>
<dbReference type="EMBL" id="WNTK01004612">
    <property type="protein sequence ID" value="KAG9464343.1"/>
    <property type="molecule type" value="Genomic_DNA"/>
</dbReference>
<feature type="domain" description="Caspase family p10" evidence="4">
    <location>
        <begin position="64"/>
        <end position="150"/>
    </location>
</feature>
<dbReference type="Proteomes" id="UP000770717">
    <property type="component" value="Unassembled WGS sequence"/>
</dbReference>
<evidence type="ECO:0000259" key="4">
    <source>
        <dbReference type="PROSITE" id="PS50207"/>
    </source>
</evidence>
<dbReference type="Pfam" id="PF00656">
    <property type="entry name" value="Peptidase_C14"/>
    <property type="match status" value="1"/>
</dbReference>
<feature type="domain" description="Caspase family p20" evidence="5">
    <location>
        <begin position="1"/>
        <end position="50"/>
    </location>
</feature>
<dbReference type="InterPro" id="IPR015917">
    <property type="entry name" value="Pept_C14A"/>
</dbReference>
<dbReference type="GO" id="GO:0051604">
    <property type="term" value="P:protein maturation"/>
    <property type="evidence" value="ECO:0007669"/>
    <property type="project" value="UniProtKB-ARBA"/>
</dbReference>
<sequence>MSHGEEGTFFCSDNESFEDDKLFDLFNGKNCRSLVGKPKLFFLQKCDGKERDPGVTLHGSSKAIGTKIPTEADFLYHYATFPGHVAYRTRDGSWFVKSLCDLLKEYWNEKDLLQILTLVNNKVATKYETRKEEKQMPCVVSTLRKSLYLY</sequence>
<keyword evidence="2" id="KW-0053">Apoptosis</keyword>
<evidence type="ECO:0000313" key="6">
    <source>
        <dbReference type="EMBL" id="KAG9464343.1"/>
    </source>
</evidence>
<dbReference type="InterPro" id="IPR029030">
    <property type="entry name" value="Caspase-like_dom_sf"/>
</dbReference>
<dbReference type="PANTHER" id="PTHR48169:SF7">
    <property type="entry name" value="CASPASE 10"/>
    <property type="match status" value="1"/>
</dbReference>
<accession>A0A8J6BK90</accession>
<evidence type="ECO:0000313" key="7">
    <source>
        <dbReference type="Proteomes" id="UP000770717"/>
    </source>
</evidence>
<dbReference type="Gene3D" id="3.40.50.1460">
    <property type="match status" value="1"/>
</dbReference>
<dbReference type="SUPFAM" id="SSF52129">
    <property type="entry name" value="Caspase-like"/>
    <property type="match status" value="1"/>
</dbReference>
<dbReference type="InterPro" id="IPR001309">
    <property type="entry name" value="Pept_C14_p20"/>
</dbReference>
<dbReference type="PROSITE" id="PS50207">
    <property type="entry name" value="CASPASE_P10"/>
    <property type="match status" value="1"/>
</dbReference>
<dbReference type="OrthoDB" id="6116485at2759"/>
<dbReference type="SMART" id="SM00115">
    <property type="entry name" value="CASc"/>
    <property type="match status" value="1"/>
</dbReference>
<dbReference type="GO" id="GO:0006508">
    <property type="term" value="P:proteolysis"/>
    <property type="evidence" value="ECO:0007669"/>
    <property type="project" value="InterPro"/>
</dbReference>
<dbReference type="InterPro" id="IPR011600">
    <property type="entry name" value="Pept_C14_caspase"/>
</dbReference>
<dbReference type="GO" id="GO:0006915">
    <property type="term" value="P:apoptotic process"/>
    <property type="evidence" value="ECO:0007669"/>
    <property type="project" value="UniProtKB-KW"/>
</dbReference>
<keyword evidence="7" id="KW-1185">Reference proteome</keyword>
<proteinExistence type="inferred from homology"/>
<comment type="caution">
    <text evidence="6">The sequence shown here is derived from an EMBL/GenBank/DDBJ whole genome shotgun (WGS) entry which is preliminary data.</text>
</comment>
<reference evidence="6" key="1">
    <citation type="thesis" date="2020" institute="ProQuest LLC" country="789 East Eisenhower Parkway, Ann Arbor, MI, USA">
        <title>Comparative Genomics and Chromosome Evolution.</title>
        <authorList>
            <person name="Mudd A.B."/>
        </authorList>
    </citation>
    <scope>NUCLEOTIDE SEQUENCE</scope>
    <source>
        <strain evidence="6">HN-11 Male</strain>
        <tissue evidence="6">Kidney and liver</tissue>
    </source>
</reference>
<dbReference type="GO" id="GO:0043067">
    <property type="term" value="P:regulation of programmed cell death"/>
    <property type="evidence" value="ECO:0007669"/>
    <property type="project" value="UniProtKB-ARBA"/>
</dbReference>
<evidence type="ECO:0000256" key="2">
    <source>
        <dbReference type="ARBA" id="ARBA00022703"/>
    </source>
</evidence>
<dbReference type="PROSITE" id="PS50208">
    <property type="entry name" value="CASPASE_P20"/>
    <property type="match status" value="1"/>
</dbReference>
<dbReference type="GO" id="GO:0005737">
    <property type="term" value="C:cytoplasm"/>
    <property type="evidence" value="ECO:0007669"/>
    <property type="project" value="UniProtKB-ARBA"/>
</dbReference>
<evidence type="ECO:0000256" key="3">
    <source>
        <dbReference type="RuleBase" id="RU003971"/>
    </source>
</evidence>
<name>A0A8J6BK90_ELECQ</name>
<dbReference type="InterPro" id="IPR002138">
    <property type="entry name" value="Pept_C14_p10"/>
</dbReference>
<dbReference type="GO" id="GO:0004197">
    <property type="term" value="F:cysteine-type endopeptidase activity"/>
    <property type="evidence" value="ECO:0007669"/>
    <property type="project" value="InterPro"/>
</dbReference>
<dbReference type="PANTHER" id="PTHR48169">
    <property type="entry name" value="DED DOMAIN-CONTAINING PROTEIN"/>
    <property type="match status" value="1"/>
</dbReference>
<evidence type="ECO:0000256" key="1">
    <source>
        <dbReference type="ARBA" id="ARBA00010134"/>
    </source>
</evidence>
<dbReference type="AlphaFoldDB" id="A0A8J6BK90"/>
<comment type="similarity">
    <text evidence="1 3">Belongs to the peptidase C14A family.</text>
</comment>
<evidence type="ECO:0000259" key="5">
    <source>
        <dbReference type="PROSITE" id="PS50208"/>
    </source>
</evidence>
<protein>
    <submittedName>
        <fullName evidence="6">Uncharacterized protein</fullName>
    </submittedName>
</protein>